<feature type="compositionally biased region" description="Pro residues" evidence="17">
    <location>
        <begin position="1296"/>
        <end position="1312"/>
    </location>
</feature>
<evidence type="ECO:0000256" key="7">
    <source>
        <dbReference type="ARBA" id="ARBA00022574"/>
    </source>
</evidence>
<dbReference type="Proteomes" id="UP000193642">
    <property type="component" value="Unassembled WGS sequence"/>
</dbReference>
<dbReference type="GO" id="GO:0090110">
    <property type="term" value="P:COPII-coated vesicle cargo loading"/>
    <property type="evidence" value="ECO:0007669"/>
    <property type="project" value="TreeGrafter"/>
</dbReference>
<evidence type="ECO:0000256" key="4">
    <source>
        <dbReference type="ARBA" id="ARBA00013507"/>
    </source>
</evidence>
<dbReference type="GO" id="GO:0005789">
    <property type="term" value="C:endoplasmic reticulum membrane"/>
    <property type="evidence" value="ECO:0007669"/>
    <property type="project" value="UniProtKB-SubCell"/>
</dbReference>
<comment type="subcellular location">
    <subcellularLocation>
        <location evidence="1">Cytoplasmic vesicle membrane</location>
    </subcellularLocation>
    <subcellularLocation>
        <location evidence="15">Endomembrane system</location>
        <topology evidence="15">Peripheral membrane protein</topology>
        <orientation evidence="15">Cytoplasmic side</orientation>
    </subcellularLocation>
    <subcellularLocation>
        <location evidence="2">Endoplasmic reticulum membrane</location>
    </subcellularLocation>
</comment>
<evidence type="ECO:0000256" key="14">
    <source>
        <dbReference type="ARBA" id="ARBA00025471"/>
    </source>
</evidence>
<evidence type="ECO:0000256" key="8">
    <source>
        <dbReference type="ARBA" id="ARBA00022737"/>
    </source>
</evidence>
<keyword evidence="12" id="KW-0472">Membrane</keyword>
<feature type="compositionally biased region" description="Polar residues" evidence="17">
    <location>
        <begin position="1033"/>
        <end position="1049"/>
    </location>
</feature>
<feature type="compositionally biased region" description="Pro residues" evidence="17">
    <location>
        <begin position="1052"/>
        <end position="1066"/>
    </location>
</feature>
<keyword evidence="7 16" id="KW-0853">WD repeat</keyword>
<evidence type="ECO:0000313" key="19">
    <source>
        <dbReference type="EMBL" id="ORY37896.1"/>
    </source>
</evidence>
<sequence>MLLGSTDRTSTIAWSPSVSVSSISTPLLAAATVAGALDASFSTSTTLELLDPLNDFKVLGSVAAAARFNRLAWGPSPDPVKRPMGILAGGLENGEMALWDPRIILDNYSNNKASHNPFIMKPVKHKGPVKGLDFNPVDSKFLASGAADGELFIWDLTNPSKPYSPGARSTRLEDVTAVSWNRLYHYILASASNNGSTVIWDLRNRQEIAAFSHPYGRKQISSLAWNPDSPTQIATASDDDTAPVILMWDLRNSRAPEKVLTGHSKGVLNLSWCPKDSSLLLSCGKDNRTIVWDPSSGPEGKVIGDLHRSRNWSFEAQWCHRNPDLIAVAGFDGTVSVHSLQGSGKSDDGTAAAAAIEAEVQASLSQDPHAFITGGGFGSLQPQPQTTQVVDSKFSLPHAPKWLRRPVGASWGFGNRLVRFSNARLPDGTSRHTVSIRPVVSEPAFVNRAAELERVDSTGAIQEFITYCQSMAQSDGGAAISEKDRELWRFLGVMFETGSREQVLQFLGFDKAEVAGTEKLAALLKKLLISTEVQQEEQVEGVPAAVQDQYHGDANGEGAVEGDDFTLIAAQNKAAPLAPAPAPAVPFKLYSSIPGESSDTDALITKALVLGNFETAVRICFGANRLADALVFAISGGSELMAYAQAEYFKRLRNEKSYIRVLNDVVQGDLVDIVENAQIDGGDADWKDLLALICTYGRTEELAGLFSALGRRLEAIATAPASAASLKTIDWKAREEKKFGAVLCYLVAGDLTKVLNIWALRESEEEKLLKTVKNAKTLLTSTKSSHTLALQSLIEKVHVFRQAIEFVDVELVHGVQDPNATHYSLDTLYQRYVEYAQIAANQGLLSVAWKTLQMVPEGYQIPKADPVAVEILKDRLYNSGLVRDAIGQQPAFPFEFVDIAKPVVPAPVPVAQTYSQYGQQQYSQQTQQQYGNQTQYQTPAVPQGLGRYPSSSGQYGATGANQYGQYPQPSPYGGANSAYGQPQAQTQQYGYNPQPAAPPRSTFAPPPPPAVNTGLPAQPYGASNQYAPPLPPSAQTYGAQSNQYGNTYNSAPAPPPAASGFVPPPAVAGRSVSQSGQYIAPQPQMLGQTGPSNSFAGFPAPAPSASVPPQPTAAPAPAVATGPKRHPSGDRTHIKPAHLPIVTGLDAVMNVCKETKTQPQQKREWEDTEKKVLNLFDQLNNGEVAEDIVAKLLSLVKYLQSGDYSAAHKLQVELLTAKFSATSAWILGVKRVIDTLERAELDKQQAHQQPLPATAAPPPSAYATQPPRANQLPPPPAATASPYGNAPPAATNPYGNVPPPAAKPYGSAPPPSTNQYNNVAPPPAANQYQQAPPPPAASAPYGGSANIPPPPAAGTSPYGAAPPPSARGVFSPQQTPSQPYGGVAPPPAATAPYGGAAAPPPPAASNPYGRPPVAAMPPPPAASNPYGGAPPPAASNPYGGNQQYGY</sequence>
<dbReference type="InterPro" id="IPR009917">
    <property type="entry name" value="SRA1/Sec31"/>
</dbReference>
<dbReference type="SMART" id="SM00320">
    <property type="entry name" value="WD40"/>
    <property type="match status" value="5"/>
</dbReference>
<keyword evidence="8" id="KW-0677">Repeat</keyword>
<dbReference type="InterPro" id="IPR036322">
    <property type="entry name" value="WD40_repeat_dom_sf"/>
</dbReference>
<evidence type="ECO:0000256" key="16">
    <source>
        <dbReference type="PROSITE-ProRule" id="PRU00221"/>
    </source>
</evidence>
<dbReference type="GO" id="GO:0070971">
    <property type="term" value="C:endoplasmic reticulum exit site"/>
    <property type="evidence" value="ECO:0007669"/>
    <property type="project" value="TreeGrafter"/>
</dbReference>
<comment type="caution">
    <text evidence="19">The sequence shown here is derived from an EMBL/GenBank/DDBJ whole genome shotgun (WGS) entry which is preliminary data.</text>
</comment>
<evidence type="ECO:0000259" key="18">
    <source>
        <dbReference type="Pfam" id="PF07304"/>
    </source>
</evidence>
<feature type="compositionally biased region" description="Pro residues" evidence="17">
    <location>
        <begin position="1100"/>
        <end position="1114"/>
    </location>
</feature>
<feature type="compositionally biased region" description="Low complexity" evidence="17">
    <location>
        <begin position="1435"/>
        <end position="1446"/>
    </location>
</feature>
<feature type="compositionally biased region" description="Polar residues" evidence="17">
    <location>
        <begin position="949"/>
        <end position="967"/>
    </location>
</feature>
<evidence type="ECO:0000256" key="13">
    <source>
        <dbReference type="ARBA" id="ARBA00023329"/>
    </source>
</evidence>
<evidence type="ECO:0000256" key="6">
    <source>
        <dbReference type="ARBA" id="ARBA00022448"/>
    </source>
</evidence>
<dbReference type="InterPro" id="IPR001680">
    <property type="entry name" value="WD40_rpt"/>
</dbReference>
<dbReference type="PROSITE" id="PS00678">
    <property type="entry name" value="WD_REPEATS_1"/>
    <property type="match status" value="1"/>
</dbReference>
<dbReference type="InterPro" id="IPR040251">
    <property type="entry name" value="SEC31-like"/>
</dbReference>
<evidence type="ECO:0000256" key="12">
    <source>
        <dbReference type="ARBA" id="ARBA00023136"/>
    </source>
</evidence>
<dbReference type="EMBL" id="MCGO01000047">
    <property type="protein sequence ID" value="ORY37896.1"/>
    <property type="molecule type" value="Genomic_DNA"/>
</dbReference>
<keyword evidence="10" id="KW-0931">ER-Golgi transport</keyword>
<comment type="function">
    <text evidence="14">Component of the coat protein complex II (COPII) which promotes the formation of transport vesicles from the endoplasmic reticulum (ER). The coat has two main functions, the physical deformation of the endoplasmic reticulum membrane into vesicles and the selection of cargo molecules.</text>
</comment>
<dbReference type="GO" id="GO:0030127">
    <property type="term" value="C:COPII vesicle coat"/>
    <property type="evidence" value="ECO:0007669"/>
    <property type="project" value="TreeGrafter"/>
</dbReference>
<feature type="repeat" description="WD" evidence="16">
    <location>
        <begin position="260"/>
        <end position="302"/>
    </location>
</feature>
<dbReference type="Pfam" id="PF00400">
    <property type="entry name" value="WD40"/>
    <property type="match status" value="3"/>
</dbReference>
<dbReference type="InterPro" id="IPR015943">
    <property type="entry name" value="WD40/YVTN_repeat-like_dom_sf"/>
</dbReference>
<feature type="compositionally biased region" description="Low complexity" evidence="17">
    <location>
        <begin position="924"/>
        <end position="938"/>
    </location>
</feature>
<keyword evidence="9" id="KW-0256">Endoplasmic reticulum</keyword>
<dbReference type="PANTHER" id="PTHR13923:SF11">
    <property type="entry name" value="SECRETORY 31, ISOFORM D"/>
    <property type="match status" value="1"/>
</dbReference>
<keyword evidence="6" id="KW-0813">Transport</keyword>
<dbReference type="Pfam" id="PF07304">
    <property type="entry name" value="SRA1"/>
    <property type="match status" value="1"/>
</dbReference>
<feature type="region of interest" description="Disordered" evidence="17">
    <location>
        <begin position="924"/>
        <end position="1135"/>
    </location>
</feature>
<feature type="compositionally biased region" description="Low complexity" evidence="17">
    <location>
        <begin position="1261"/>
        <end position="1271"/>
    </location>
</feature>
<dbReference type="OrthoDB" id="542917at2759"/>
<evidence type="ECO:0000256" key="3">
    <source>
        <dbReference type="ARBA" id="ARBA00009358"/>
    </source>
</evidence>
<evidence type="ECO:0000256" key="17">
    <source>
        <dbReference type="SAM" id="MobiDB-lite"/>
    </source>
</evidence>
<evidence type="ECO:0000256" key="11">
    <source>
        <dbReference type="ARBA" id="ARBA00022927"/>
    </source>
</evidence>
<dbReference type="PROSITE" id="PS00018">
    <property type="entry name" value="EF_HAND_1"/>
    <property type="match status" value="1"/>
</dbReference>
<dbReference type="InterPro" id="IPR019775">
    <property type="entry name" value="WD40_repeat_CS"/>
</dbReference>
<dbReference type="GO" id="GO:0005198">
    <property type="term" value="F:structural molecule activity"/>
    <property type="evidence" value="ECO:0007669"/>
    <property type="project" value="TreeGrafter"/>
</dbReference>
<feature type="compositionally biased region" description="Polar residues" evidence="17">
    <location>
        <begin position="1085"/>
        <end position="1094"/>
    </location>
</feature>
<evidence type="ECO:0000256" key="15">
    <source>
        <dbReference type="ARBA" id="ARBA00029433"/>
    </source>
</evidence>
<dbReference type="PROSITE" id="PS50294">
    <property type="entry name" value="WD_REPEATS_REGION"/>
    <property type="match status" value="2"/>
</dbReference>
<feature type="region of interest" description="Disordered" evidence="17">
    <location>
        <begin position="1243"/>
        <end position="1446"/>
    </location>
</feature>
<feature type="repeat" description="WD" evidence="16">
    <location>
        <begin position="122"/>
        <end position="164"/>
    </location>
</feature>
<name>A0A1Y2BT24_9FUNG</name>
<feature type="compositionally biased region" description="Polar residues" evidence="17">
    <location>
        <begin position="978"/>
        <end position="991"/>
    </location>
</feature>
<dbReference type="STRING" id="329046.A0A1Y2BT24"/>
<evidence type="ECO:0000256" key="5">
    <source>
        <dbReference type="ARBA" id="ARBA00021236"/>
    </source>
</evidence>
<keyword evidence="20" id="KW-1185">Reference proteome</keyword>
<protein>
    <recommendedName>
        <fullName evidence="5">Protein transport protein SEC31</fullName>
    </recommendedName>
    <alternativeName>
        <fullName evidence="4">Protein transport protein sec31</fullName>
    </alternativeName>
</protein>
<dbReference type="Gene3D" id="1.20.940.10">
    <property type="entry name" value="Functional domain of the splicing factor Prp18"/>
    <property type="match status" value="1"/>
</dbReference>
<dbReference type="GO" id="GO:0015031">
    <property type="term" value="P:protein transport"/>
    <property type="evidence" value="ECO:0007669"/>
    <property type="project" value="UniProtKB-KW"/>
</dbReference>
<feature type="domain" description="SRA1/Sec31" evidence="18">
    <location>
        <begin position="1101"/>
        <end position="1236"/>
    </location>
</feature>
<dbReference type="Gene3D" id="2.130.10.10">
    <property type="entry name" value="YVTN repeat-like/Quinoprotein amine dehydrogenase"/>
    <property type="match status" value="1"/>
</dbReference>
<accession>A0A1Y2BT24</accession>
<evidence type="ECO:0000256" key="10">
    <source>
        <dbReference type="ARBA" id="ARBA00022892"/>
    </source>
</evidence>
<evidence type="ECO:0000256" key="9">
    <source>
        <dbReference type="ARBA" id="ARBA00022824"/>
    </source>
</evidence>
<dbReference type="PROSITE" id="PS50082">
    <property type="entry name" value="WD_REPEATS_2"/>
    <property type="match status" value="2"/>
</dbReference>
<dbReference type="SUPFAM" id="SSF50978">
    <property type="entry name" value="WD40 repeat-like"/>
    <property type="match status" value="1"/>
</dbReference>
<dbReference type="Gene3D" id="1.25.40.1030">
    <property type="match status" value="1"/>
</dbReference>
<dbReference type="GO" id="GO:0007029">
    <property type="term" value="P:endoplasmic reticulum organization"/>
    <property type="evidence" value="ECO:0007669"/>
    <property type="project" value="TreeGrafter"/>
</dbReference>
<evidence type="ECO:0000256" key="1">
    <source>
        <dbReference type="ARBA" id="ARBA00004156"/>
    </source>
</evidence>
<feature type="compositionally biased region" description="Pro residues" evidence="17">
    <location>
        <begin position="1414"/>
        <end position="1434"/>
    </location>
</feature>
<dbReference type="PANTHER" id="PTHR13923">
    <property type="entry name" value="SEC31-RELATED PROTEIN"/>
    <property type="match status" value="1"/>
</dbReference>
<keyword evidence="11" id="KW-0653">Protein transport</keyword>
<proteinExistence type="inferred from homology"/>
<comment type="similarity">
    <text evidence="3">Belongs to the WD repeat SEC31 family.</text>
</comment>
<reference evidence="19 20" key="1">
    <citation type="submission" date="2016-07" db="EMBL/GenBank/DDBJ databases">
        <title>Pervasive Adenine N6-methylation of Active Genes in Fungi.</title>
        <authorList>
            <consortium name="DOE Joint Genome Institute"/>
            <person name="Mondo S.J."/>
            <person name="Dannebaum R.O."/>
            <person name="Kuo R.C."/>
            <person name="Labutti K."/>
            <person name="Haridas S."/>
            <person name="Kuo A."/>
            <person name="Salamov A."/>
            <person name="Ahrendt S.R."/>
            <person name="Lipzen A."/>
            <person name="Sullivan W."/>
            <person name="Andreopoulos W.B."/>
            <person name="Clum A."/>
            <person name="Lindquist E."/>
            <person name="Daum C."/>
            <person name="Ramamoorthy G.K."/>
            <person name="Gryganskyi A."/>
            <person name="Culley D."/>
            <person name="Magnuson J.K."/>
            <person name="James T.Y."/>
            <person name="O'Malley M.A."/>
            <person name="Stajich J.E."/>
            <person name="Spatafora J.W."/>
            <person name="Visel A."/>
            <person name="Grigoriev I.V."/>
        </authorList>
    </citation>
    <scope>NUCLEOTIDE SEQUENCE [LARGE SCALE GENOMIC DNA]</scope>
    <source>
        <strain evidence="19 20">JEL800</strain>
    </source>
</reference>
<evidence type="ECO:0000256" key="2">
    <source>
        <dbReference type="ARBA" id="ARBA00004586"/>
    </source>
</evidence>
<gene>
    <name evidence="19" type="ORF">BCR33DRAFT_721101</name>
</gene>
<organism evidence="19 20">
    <name type="scientific">Rhizoclosmatium globosum</name>
    <dbReference type="NCBI Taxonomy" id="329046"/>
    <lineage>
        <taxon>Eukaryota</taxon>
        <taxon>Fungi</taxon>
        <taxon>Fungi incertae sedis</taxon>
        <taxon>Chytridiomycota</taxon>
        <taxon>Chytridiomycota incertae sedis</taxon>
        <taxon>Chytridiomycetes</taxon>
        <taxon>Chytridiales</taxon>
        <taxon>Chytriomycetaceae</taxon>
        <taxon>Rhizoclosmatium</taxon>
    </lineage>
</organism>
<evidence type="ECO:0000313" key="20">
    <source>
        <dbReference type="Proteomes" id="UP000193642"/>
    </source>
</evidence>
<dbReference type="InterPro" id="IPR018247">
    <property type="entry name" value="EF_Hand_1_Ca_BS"/>
</dbReference>
<keyword evidence="13" id="KW-0968">Cytoplasmic vesicle</keyword>